<dbReference type="Proteomes" id="UP001523401">
    <property type="component" value="Unassembled WGS sequence"/>
</dbReference>
<dbReference type="RefSeq" id="WP_252848567.1">
    <property type="nucleotide sequence ID" value="NZ_BAPW01000012.1"/>
</dbReference>
<keyword evidence="3" id="KW-1185">Reference proteome</keyword>
<dbReference type="PANTHER" id="PTHR12110:SF48">
    <property type="entry name" value="BLL3656 PROTEIN"/>
    <property type="match status" value="1"/>
</dbReference>
<evidence type="ECO:0000313" key="3">
    <source>
        <dbReference type="Proteomes" id="UP001523401"/>
    </source>
</evidence>
<organism evidence="2 3">
    <name type="scientific">Asaia lannensis NBRC 102526</name>
    <dbReference type="NCBI Taxonomy" id="1307926"/>
    <lineage>
        <taxon>Bacteria</taxon>
        <taxon>Pseudomonadati</taxon>
        <taxon>Pseudomonadota</taxon>
        <taxon>Alphaproteobacteria</taxon>
        <taxon>Acetobacterales</taxon>
        <taxon>Acetobacteraceae</taxon>
        <taxon>Asaia</taxon>
    </lineage>
</organism>
<protein>
    <submittedName>
        <fullName evidence="2">Sugar phosphate isomerase/epimerase</fullName>
    </submittedName>
</protein>
<proteinExistence type="predicted"/>
<sequence length="277" mass="31246">MRMALHGISSFHTNLMMDIRLAREAGFTDLEIFYPKLARYLACGGSIEALRCAVNDAGLRVSHVSALDHIERHEPQAFEALLAEARRITVEACELGAQTVMVLPRNGIDHLPYEQIMDIMTRNIGAIAAIGREYGMRYMIELPAFTQFRTLAQAQEIMERVESENVGVVVDFWHFHASGAVPDDIALLDPRRIFGVHFCDGRVPRQGEGWDETVLRDCMPGRGEIDLPAWSEAVRLSGYDGPWSIELISPRLWERDPAELLPELRKVLQEHGTNALR</sequence>
<reference evidence="2 3" key="1">
    <citation type="submission" date="2022-06" db="EMBL/GenBank/DDBJ databases">
        <title>Whole-genome of Asaia lannensis strain LMG 27011T.</title>
        <authorList>
            <person name="Sombolestani A."/>
        </authorList>
    </citation>
    <scope>NUCLEOTIDE SEQUENCE [LARGE SCALE GENOMIC DNA]</scope>
    <source>
        <strain evidence="2 3">NBRC 102526</strain>
    </source>
</reference>
<dbReference type="GO" id="GO:0016853">
    <property type="term" value="F:isomerase activity"/>
    <property type="evidence" value="ECO:0007669"/>
    <property type="project" value="UniProtKB-KW"/>
</dbReference>
<dbReference type="InterPro" id="IPR013022">
    <property type="entry name" value="Xyl_isomerase-like_TIM-brl"/>
</dbReference>
<accession>A0ABT1CFJ5</accession>
<feature type="domain" description="Xylose isomerase-like TIM barrel" evidence="1">
    <location>
        <begin position="19"/>
        <end position="269"/>
    </location>
</feature>
<evidence type="ECO:0000313" key="2">
    <source>
        <dbReference type="EMBL" id="MCO6159024.1"/>
    </source>
</evidence>
<dbReference type="EMBL" id="JAMXQU010000002">
    <property type="protein sequence ID" value="MCO6159024.1"/>
    <property type="molecule type" value="Genomic_DNA"/>
</dbReference>
<gene>
    <name evidence="2" type="ORF">NF685_03145</name>
</gene>
<dbReference type="SUPFAM" id="SSF51658">
    <property type="entry name" value="Xylose isomerase-like"/>
    <property type="match status" value="1"/>
</dbReference>
<comment type="caution">
    <text evidence="2">The sequence shown here is derived from an EMBL/GenBank/DDBJ whole genome shotgun (WGS) entry which is preliminary data.</text>
</comment>
<dbReference type="Pfam" id="PF01261">
    <property type="entry name" value="AP_endonuc_2"/>
    <property type="match status" value="1"/>
</dbReference>
<keyword evidence="2" id="KW-0413">Isomerase</keyword>
<evidence type="ECO:0000259" key="1">
    <source>
        <dbReference type="Pfam" id="PF01261"/>
    </source>
</evidence>
<dbReference type="Gene3D" id="3.20.20.150">
    <property type="entry name" value="Divalent-metal-dependent TIM barrel enzymes"/>
    <property type="match status" value="1"/>
</dbReference>
<dbReference type="PANTHER" id="PTHR12110">
    <property type="entry name" value="HYDROXYPYRUVATE ISOMERASE"/>
    <property type="match status" value="1"/>
</dbReference>
<dbReference type="InterPro" id="IPR036237">
    <property type="entry name" value="Xyl_isomerase-like_sf"/>
</dbReference>
<dbReference type="InterPro" id="IPR050312">
    <property type="entry name" value="IolE/XylAMocC-like"/>
</dbReference>
<name>A0ABT1CFJ5_9PROT</name>